<evidence type="ECO:0000313" key="2">
    <source>
        <dbReference type="EMBL" id="VDK76261.1"/>
    </source>
</evidence>
<dbReference type="AlphaFoldDB" id="A0A3P6UG97"/>
<keyword evidence="1" id="KW-0732">Signal</keyword>
<evidence type="ECO:0000256" key="1">
    <source>
        <dbReference type="SAM" id="SignalP"/>
    </source>
</evidence>
<name>A0A3P6UG97_LITSI</name>
<feature type="chain" id="PRO_5018061005" evidence="1">
    <location>
        <begin position="22"/>
        <end position="426"/>
    </location>
</feature>
<protein>
    <submittedName>
        <fullName evidence="2">Uncharacterized protein</fullName>
    </submittedName>
</protein>
<keyword evidence="3" id="KW-1185">Reference proteome</keyword>
<dbReference type="EMBL" id="UYRX01000169">
    <property type="protein sequence ID" value="VDK76261.1"/>
    <property type="molecule type" value="Genomic_DNA"/>
</dbReference>
<evidence type="ECO:0000313" key="3">
    <source>
        <dbReference type="Proteomes" id="UP000277928"/>
    </source>
</evidence>
<dbReference type="OrthoDB" id="5804099at2759"/>
<gene>
    <name evidence="2" type="ORF">NLS_LOCUS3224</name>
</gene>
<dbReference type="Proteomes" id="UP000277928">
    <property type="component" value="Unassembled WGS sequence"/>
</dbReference>
<proteinExistence type="predicted"/>
<organism evidence="2 3">
    <name type="scientific">Litomosoides sigmodontis</name>
    <name type="common">Filarial nematode worm</name>
    <dbReference type="NCBI Taxonomy" id="42156"/>
    <lineage>
        <taxon>Eukaryota</taxon>
        <taxon>Metazoa</taxon>
        <taxon>Ecdysozoa</taxon>
        <taxon>Nematoda</taxon>
        <taxon>Chromadorea</taxon>
        <taxon>Rhabditida</taxon>
        <taxon>Spirurina</taxon>
        <taxon>Spiruromorpha</taxon>
        <taxon>Filarioidea</taxon>
        <taxon>Onchocercidae</taxon>
        <taxon>Litomosoides</taxon>
    </lineage>
</organism>
<sequence length="426" mass="47804">MLLIDFLTLFTTFALAVLAYGNDIIDTKRDEKRQGALNFVRPIIGTSELLQSDLVTSGKLQSEQMRERDIEILGLPKHFDLDYMPICKSNLKICKFITCSARNFQNDESLSNLNLAAQMLADAKLRKMIASDSSILLTACQEQGLSPTQCKLFANAFQLINRFIPSIEPLEEDIKKLHHYIIKDDPSYYDDSDAPPVPIQPGMHQTTGSQTWSINERNISDFDLISDEMEVEKKPNLSAFPSSSRTLRNPSHFSNSNTVAASTVTNSMSAQPSPIPSTPIPLLTFPPLIFTLPTFATVAPLVPHPLPLDSLKPELLAPVTFFTKEMQMLMSHIDNKLQLPNKISLPLPFLTLPEQFKLVNPAGSVRSKRSNDYYDNIEEYSDGRNDMSAPIDDAVDDNHRPQMIRLQKQKKVGNGLLDCMKYLKDS</sequence>
<feature type="signal peptide" evidence="1">
    <location>
        <begin position="1"/>
        <end position="21"/>
    </location>
</feature>
<accession>A0A3P6UG97</accession>
<dbReference type="OMA" id="SKICKFI"/>
<reference evidence="2 3" key="1">
    <citation type="submission" date="2018-08" db="EMBL/GenBank/DDBJ databases">
        <authorList>
            <person name="Laetsch R D."/>
            <person name="Stevens L."/>
            <person name="Kumar S."/>
            <person name="Blaxter L. M."/>
        </authorList>
    </citation>
    <scope>NUCLEOTIDE SEQUENCE [LARGE SCALE GENOMIC DNA]</scope>
</reference>